<dbReference type="EMBL" id="JADAQX010000416">
    <property type="protein sequence ID" value="KAF8820333.1"/>
    <property type="molecule type" value="Genomic_DNA"/>
</dbReference>
<sequence>MLLVDSRITIQHEETLLSLRCCPYACTLRRMNGTRNYPDFPNSTALAAPVEDDDRVEEIRCFVAPLSKEQLIDLVAHAAISHQDVYTKCTEAVAASPSARRLMIRNIPFSTLDEAFVALFREFGDLDDALIVREKDGRSRGYGFVTYKYLDSVRACLSGTHHLDGKELYVKLAADTYTDSSQKKLFIRNLPDCATEDSLREIFSQFGTLEECSVVKSKEGTSKGYGFLTFSTHKEAFRAVQQQERVIGQRVVFIHFAAPPTDKRREYTARSTMGRGNHQYNRGGGNRDRGREGNYIRRWGGGGGYREQPDNRAATGGVGVFGYPFPYGHNVFPNVPQGFPVPYSGNVNTNPEFYQNGPPGRYS</sequence>
<evidence type="ECO:0000256" key="2">
    <source>
        <dbReference type="PROSITE-ProRule" id="PRU00176"/>
    </source>
</evidence>
<evidence type="ECO:0000256" key="3">
    <source>
        <dbReference type="SAM" id="MobiDB-lite"/>
    </source>
</evidence>
<dbReference type="CDD" id="cd00590">
    <property type="entry name" value="RRM_SF"/>
    <property type="match status" value="2"/>
</dbReference>
<comment type="caution">
    <text evidence="5">The sequence shown here is derived from an EMBL/GenBank/DDBJ whole genome shotgun (WGS) entry which is preliminary data.</text>
</comment>
<gene>
    <name evidence="5" type="ORF">IE077_003286</name>
</gene>
<feature type="domain" description="RRM" evidence="4">
    <location>
        <begin position="100"/>
        <end position="175"/>
    </location>
</feature>
<evidence type="ECO:0000313" key="6">
    <source>
        <dbReference type="Proteomes" id="UP000823046"/>
    </source>
</evidence>
<reference evidence="5 6" key="1">
    <citation type="journal article" date="2020" name="bioRxiv">
        <title>Metabolic contributions of an alphaproteobacterial endosymbiont in the apicomplexan Cardiosporidium cionae.</title>
        <authorList>
            <person name="Hunter E.S."/>
            <person name="Paight C.J."/>
            <person name="Lane C.E."/>
        </authorList>
    </citation>
    <scope>NUCLEOTIDE SEQUENCE [LARGE SCALE GENOMIC DNA]</scope>
    <source>
        <strain evidence="5">ESH_2018</strain>
    </source>
</reference>
<dbReference type="Pfam" id="PF00076">
    <property type="entry name" value="RRM_1"/>
    <property type="match status" value="2"/>
</dbReference>
<dbReference type="SUPFAM" id="SSF54928">
    <property type="entry name" value="RNA-binding domain, RBD"/>
    <property type="match status" value="2"/>
</dbReference>
<dbReference type="InterPro" id="IPR012677">
    <property type="entry name" value="Nucleotide-bd_a/b_plait_sf"/>
</dbReference>
<dbReference type="SMART" id="SM00360">
    <property type="entry name" value="RRM"/>
    <property type="match status" value="2"/>
</dbReference>
<dbReference type="Gene3D" id="3.30.70.330">
    <property type="match status" value="2"/>
</dbReference>
<dbReference type="InterPro" id="IPR000504">
    <property type="entry name" value="RRM_dom"/>
</dbReference>
<keyword evidence="1 2" id="KW-0694">RNA-binding</keyword>
<keyword evidence="6" id="KW-1185">Reference proteome</keyword>
<name>A0ABQ7J8L5_9APIC</name>
<protein>
    <submittedName>
        <fullName evidence="5">Polyadenylate-binding protein, cytoplasmic</fullName>
    </submittedName>
</protein>
<organism evidence="5 6">
    <name type="scientific">Cardiosporidium cionae</name>
    <dbReference type="NCBI Taxonomy" id="476202"/>
    <lineage>
        <taxon>Eukaryota</taxon>
        <taxon>Sar</taxon>
        <taxon>Alveolata</taxon>
        <taxon>Apicomplexa</taxon>
        <taxon>Aconoidasida</taxon>
        <taxon>Nephromycida</taxon>
        <taxon>Cardiosporidium</taxon>
    </lineage>
</organism>
<evidence type="ECO:0000313" key="5">
    <source>
        <dbReference type="EMBL" id="KAF8820333.1"/>
    </source>
</evidence>
<proteinExistence type="predicted"/>
<evidence type="ECO:0000259" key="4">
    <source>
        <dbReference type="PROSITE" id="PS50102"/>
    </source>
</evidence>
<dbReference type="PROSITE" id="PS50102">
    <property type="entry name" value="RRM"/>
    <property type="match status" value="2"/>
</dbReference>
<dbReference type="InterPro" id="IPR035979">
    <property type="entry name" value="RBD_domain_sf"/>
</dbReference>
<dbReference type="InterPro" id="IPR050886">
    <property type="entry name" value="RNA-binding_reg"/>
</dbReference>
<dbReference type="PANTHER" id="PTHR48024">
    <property type="entry name" value="GEO13361P1-RELATED"/>
    <property type="match status" value="1"/>
</dbReference>
<evidence type="ECO:0000256" key="1">
    <source>
        <dbReference type="ARBA" id="ARBA00022884"/>
    </source>
</evidence>
<dbReference type="Proteomes" id="UP000823046">
    <property type="component" value="Unassembled WGS sequence"/>
</dbReference>
<accession>A0ABQ7J8L5</accession>
<dbReference type="PANTHER" id="PTHR48024:SF56">
    <property type="entry name" value="HETEROGENEOUS NUCLEAR RIBONUCLEOPROTEIN A0"/>
    <property type="match status" value="1"/>
</dbReference>
<feature type="domain" description="RRM" evidence="4">
    <location>
        <begin position="183"/>
        <end position="259"/>
    </location>
</feature>
<feature type="region of interest" description="Disordered" evidence="3">
    <location>
        <begin position="274"/>
        <end position="293"/>
    </location>
</feature>